<evidence type="ECO:0000256" key="9">
    <source>
        <dbReference type="ARBA" id="ARBA00022842"/>
    </source>
</evidence>
<keyword evidence="7" id="KW-0418">Kinase</keyword>
<evidence type="ECO:0000256" key="8">
    <source>
        <dbReference type="ARBA" id="ARBA00022840"/>
    </source>
</evidence>
<comment type="similarity">
    <text evidence="2">Belongs to the ITPK1 family.</text>
</comment>
<reference evidence="13" key="1">
    <citation type="submission" date="2021-01" db="EMBL/GenBank/DDBJ databases">
        <title>Adiantum capillus-veneris genome.</title>
        <authorList>
            <person name="Fang Y."/>
            <person name="Liao Q."/>
        </authorList>
    </citation>
    <scope>NUCLEOTIDE SEQUENCE</scope>
    <source>
        <strain evidence="13">H3</strain>
        <tissue evidence="13">Leaf</tissue>
    </source>
</reference>
<comment type="cofactor">
    <cofactor evidence="1">
        <name>Mg(2+)</name>
        <dbReference type="ChEBI" id="CHEBI:18420"/>
    </cofactor>
</comment>
<dbReference type="GO" id="GO:0005524">
    <property type="term" value="F:ATP binding"/>
    <property type="evidence" value="ECO:0007669"/>
    <property type="project" value="UniProtKB-KW"/>
</dbReference>
<feature type="domain" description="Inositol 1,3,4-trisphosphate 5/6-kinase ATP-grasp" evidence="11">
    <location>
        <begin position="228"/>
        <end position="417"/>
    </location>
</feature>
<name>A0A9D4UDS4_ADICA</name>
<gene>
    <name evidence="13" type="ORF">GOP47_0018629</name>
</gene>
<evidence type="ECO:0000256" key="1">
    <source>
        <dbReference type="ARBA" id="ARBA00001946"/>
    </source>
</evidence>
<dbReference type="EMBL" id="JABFUD020000018">
    <property type="protein sequence ID" value="KAI5066005.1"/>
    <property type="molecule type" value="Genomic_DNA"/>
</dbReference>
<dbReference type="AlphaFoldDB" id="A0A9D4UDS4"/>
<dbReference type="InterPro" id="IPR008656">
    <property type="entry name" value="Inositol_tetrakis-P_1-kinase"/>
</dbReference>
<keyword evidence="9" id="KW-0460">Magnesium</keyword>
<organism evidence="13 14">
    <name type="scientific">Adiantum capillus-veneris</name>
    <name type="common">Maidenhair fern</name>
    <dbReference type="NCBI Taxonomy" id="13818"/>
    <lineage>
        <taxon>Eukaryota</taxon>
        <taxon>Viridiplantae</taxon>
        <taxon>Streptophyta</taxon>
        <taxon>Embryophyta</taxon>
        <taxon>Tracheophyta</taxon>
        <taxon>Polypodiopsida</taxon>
        <taxon>Polypodiidae</taxon>
        <taxon>Polypodiales</taxon>
        <taxon>Pteridineae</taxon>
        <taxon>Pteridaceae</taxon>
        <taxon>Vittarioideae</taxon>
        <taxon>Adiantum</taxon>
    </lineage>
</organism>
<dbReference type="Gene3D" id="3.40.50.11370">
    <property type="match status" value="1"/>
</dbReference>
<evidence type="ECO:0000256" key="2">
    <source>
        <dbReference type="ARBA" id="ARBA00009601"/>
    </source>
</evidence>
<evidence type="ECO:0000313" key="14">
    <source>
        <dbReference type="Proteomes" id="UP000886520"/>
    </source>
</evidence>
<dbReference type="PANTHER" id="PTHR14217:SF39">
    <property type="entry name" value="INOSITOL-TETRAKISPHOSPHATE 1-KINASE 3"/>
    <property type="match status" value="1"/>
</dbReference>
<dbReference type="SUPFAM" id="SSF56059">
    <property type="entry name" value="Glutathione synthetase ATP-binding domain-like"/>
    <property type="match status" value="1"/>
</dbReference>
<evidence type="ECO:0000256" key="5">
    <source>
        <dbReference type="ARBA" id="ARBA00022723"/>
    </source>
</evidence>
<dbReference type="InterPro" id="IPR041429">
    <property type="entry name" value="ITPK1_N"/>
</dbReference>
<feature type="region of interest" description="Disordered" evidence="10">
    <location>
        <begin position="425"/>
        <end position="446"/>
    </location>
</feature>
<evidence type="ECO:0000256" key="10">
    <source>
        <dbReference type="SAM" id="MobiDB-lite"/>
    </source>
</evidence>
<evidence type="ECO:0000313" key="13">
    <source>
        <dbReference type="EMBL" id="KAI5066005.1"/>
    </source>
</evidence>
<evidence type="ECO:0000259" key="11">
    <source>
        <dbReference type="Pfam" id="PF05770"/>
    </source>
</evidence>
<keyword evidence="6" id="KW-0547">Nucleotide-binding</keyword>
<dbReference type="GO" id="GO:0032957">
    <property type="term" value="P:inositol trisphosphate metabolic process"/>
    <property type="evidence" value="ECO:0007669"/>
    <property type="project" value="InterPro"/>
</dbReference>
<evidence type="ECO:0000256" key="6">
    <source>
        <dbReference type="ARBA" id="ARBA00022741"/>
    </source>
</evidence>
<keyword evidence="4" id="KW-0808">Transferase</keyword>
<evidence type="ECO:0000256" key="7">
    <source>
        <dbReference type="ARBA" id="ARBA00022777"/>
    </source>
</evidence>
<feature type="compositionally biased region" description="Polar residues" evidence="10">
    <location>
        <begin position="435"/>
        <end position="446"/>
    </location>
</feature>
<evidence type="ECO:0000259" key="12">
    <source>
        <dbReference type="Pfam" id="PF17927"/>
    </source>
</evidence>
<dbReference type="Proteomes" id="UP000886520">
    <property type="component" value="Chromosome 18"/>
</dbReference>
<accession>A0A9D4UDS4</accession>
<evidence type="ECO:0000256" key="4">
    <source>
        <dbReference type="ARBA" id="ARBA00022679"/>
    </source>
</evidence>
<dbReference type="GO" id="GO:0052725">
    <property type="term" value="F:inositol-1,3,4-trisphosphate 6-kinase activity"/>
    <property type="evidence" value="ECO:0007669"/>
    <property type="project" value="InterPro"/>
</dbReference>
<dbReference type="Gene3D" id="3.30.1490.220">
    <property type="match status" value="1"/>
</dbReference>
<sequence>MDVLSRQTLKPVCERSFVATTSPPSPLCLFALTILRRPFPSHRGFQTQITAVVLHVISACCASKHTLPLDPQGLNENADSERTEKIIKANVDVIVDGQHKSLQTCRRDAQPVAGQKMDSTPAKILVGYALTSKKAKSFLKPKLEVLAREKGIVFVPIEKSRPLREQGPFDVILHKITGKEWWSQLEEYRRRYPDVVVLDPPDAIQHVRNRQSMLQEVAKLKLRGCGGQVDVPKQLVVTGDPSTIPGVVAKAGLKLPLVAKPLVVDGTAQSHALSLAFDELCLTSLNPPLVLQEFVNHGGVLFKVYIVGDSIRVVRRFSLPDVHKQVGNGVITFPRVSSAAASADDADLDPEVAELPPCELLDCLSKELRCRLGLRLFNLDIIREGGAGNHYYVIDINYFPGFGKVPGYEYVFTDFLLSLAQSSTERSGASLPCSPENSSQDSSKDK</sequence>
<feature type="domain" description="Inositol-tetrakisphosphate 1-kinase N-terminal" evidence="12">
    <location>
        <begin position="125"/>
        <end position="204"/>
    </location>
</feature>
<dbReference type="Pfam" id="PF17927">
    <property type="entry name" value="Ins134_P3_kin_N"/>
    <property type="match status" value="1"/>
</dbReference>
<dbReference type="GO" id="GO:0005737">
    <property type="term" value="C:cytoplasm"/>
    <property type="evidence" value="ECO:0007669"/>
    <property type="project" value="TreeGrafter"/>
</dbReference>
<dbReference type="OrthoDB" id="25308at2759"/>
<keyword evidence="5" id="KW-0479">Metal-binding</keyword>
<dbReference type="Pfam" id="PF05770">
    <property type="entry name" value="Ins134_P3_kin"/>
    <property type="match status" value="1"/>
</dbReference>
<dbReference type="GO" id="GO:0047325">
    <property type="term" value="F:inositol-3,4,5,6-tetrakisphosphate 1-kinase activity"/>
    <property type="evidence" value="ECO:0007669"/>
    <property type="project" value="InterPro"/>
</dbReference>
<evidence type="ECO:0008006" key="15">
    <source>
        <dbReference type="Google" id="ProtNLM"/>
    </source>
</evidence>
<proteinExistence type="inferred from homology"/>
<evidence type="ECO:0000256" key="3">
    <source>
        <dbReference type="ARBA" id="ARBA00011245"/>
    </source>
</evidence>
<dbReference type="GO" id="GO:0000287">
    <property type="term" value="F:magnesium ion binding"/>
    <property type="evidence" value="ECO:0007669"/>
    <property type="project" value="InterPro"/>
</dbReference>
<keyword evidence="8" id="KW-0067">ATP-binding</keyword>
<comment type="caution">
    <text evidence="13">The sequence shown here is derived from an EMBL/GenBank/DDBJ whole genome shotgun (WGS) entry which is preliminary data.</text>
</comment>
<comment type="subunit">
    <text evidence="3">Monomer.</text>
</comment>
<dbReference type="PANTHER" id="PTHR14217">
    <property type="entry name" value="INOSITOL-TETRAKISPHOSPHATE 1-KINASE"/>
    <property type="match status" value="1"/>
</dbReference>
<protein>
    <recommendedName>
        <fullName evidence="15">Inositol-tetrakisphosphate 1-kinase</fullName>
    </recommendedName>
</protein>
<dbReference type="FunFam" id="3.30.1490.220:FF:000002">
    <property type="entry name" value="Inositol-tetrakisphosphate 1-kinase"/>
    <property type="match status" value="1"/>
</dbReference>
<keyword evidence="14" id="KW-1185">Reference proteome</keyword>
<dbReference type="GO" id="GO:0052726">
    <property type="term" value="F:inositol-1,3,4-trisphosphate 5-kinase activity"/>
    <property type="evidence" value="ECO:0007669"/>
    <property type="project" value="InterPro"/>
</dbReference>
<dbReference type="InterPro" id="IPR040464">
    <property type="entry name" value="InsP(3)kin_ATP-grasp"/>
</dbReference>